<comment type="subcellular location">
    <subcellularLocation>
        <location evidence="1">Endoplasmic reticulum membrane</location>
        <topology evidence="1">Peripheral membrane protein</topology>
    </subcellularLocation>
    <subcellularLocation>
        <location evidence="2">Preautophagosomal structure membrane</location>
        <topology evidence="2">Peripheral membrane protein</topology>
    </subcellularLocation>
</comment>
<dbReference type="PANTHER" id="PTHR13190">
    <property type="entry name" value="AUTOPHAGY-RELATED 2, ISOFORM A"/>
    <property type="match status" value="1"/>
</dbReference>
<dbReference type="VEuPathDB" id="VectorBase:PPAI000875"/>
<evidence type="ECO:0000256" key="9">
    <source>
        <dbReference type="ARBA" id="ARBA00023136"/>
    </source>
</evidence>
<evidence type="ECO:0000256" key="1">
    <source>
        <dbReference type="ARBA" id="ARBA00004406"/>
    </source>
</evidence>
<proteinExistence type="inferred from homology"/>
<dbReference type="InterPro" id="IPR026849">
    <property type="entry name" value="ATG2"/>
</dbReference>
<dbReference type="GO" id="GO:0034727">
    <property type="term" value="P:piecemeal microautophagy of the nucleus"/>
    <property type="evidence" value="ECO:0007669"/>
    <property type="project" value="TreeGrafter"/>
</dbReference>
<evidence type="ECO:0000256" key="2">
    <source>
        <dbReference type="ARBA" id="ARBA00004623"/>
    </source>
</evidence>
<comment type="catalytic activity">
    <reaction evidence="10">
        <text>a 1,2-diacyl-sn-glycero-3-phospho-L-serine(in) = a 1,2-diacyl-sn-glycero-3-phospho-L-serine(out)</text>
        <dbReference type="Rhea" id="RHEA:38663"/>
        <dbReference type="ChEBI" id="CHEBI:57262"/>
    </reaction>
</comment>
<keyword evidence="6" id="KW-0256">Endoplasmic reticulum</keyword>
<dbReference type="GO" id="GO:0000045">
    <property type="term" value="P:autophagosome assembly"/>
    <property type="evidence" value="ECO:0007669"/>
    <property type="project" value="TreeGrafter"/>
</dbReference>
<evidence type="ECO:0000256" key="7">
    <source>
        <dbReference type="ARBA" id="ARBA00023006"/>
    </source>
</evidence>
<evidence type="ECO:0000256" key="10">
    <source>
        <dbReference type="ARBA" id="ARBA00024479"/>
    </source>
</evidence>
<evidence type="ECO:0000313" key="13">
    <source>
        <dbReference type="EnsemblMetazoa" id="PPAI000875-PA"/>
    </source>
</evidence>
<dbReference type="Proteomes" id="UP000092462">
    <property type="component" value="Unassembled WGS sequence"/>
</dbReference>
<protein>
    <recommendedName>
        <fullName evidence="4">Autophagy-related protein 2</fullName>
    </recommendedName>
</protein>
<evidence type="ECO:0000313" key="14">
    <source>
        <dbReference type="Proteomes" id="UP000092462"/>
    </source>
</evidence>
<keyword evidence="8" id="KW-0445">Lipid transport</keyword>
<accession>A0A1B0D0K3</accession>
<sequence length="858" mass="96557">MSSSSSMTSSMSSATNCGKKGSGLDVDNSPISRFAMRVASILVMILHDDVLLESGKDQPCVPLTAESVDKMKMLADGLFSRLLDMDLDAENVDERLNGVLSDHHLRLWLTPVIAEGDEQRNMKENVMQVVVSVARGHFKEILTDVAVPLLEFHREETSMGLTRRPDIVVNVHKLEKIRHRGGAVRYSLPITTINCILASCQSEIDISIYDRLKAVLDDTLFDDECRGVSSTTDQTSATTTTLVVASQCADVKLRFPIPDLRPLHDPQRVPWWRRNVRPDFLTLRLHGFKVTNVATTGYKFEAREIEMFYCENDRAPSIGIGKCSQRLDAETQMLDIPTVLVEVIPEENDTMNLLDRLERESPTDAAQKKPNPTPFSSKRVCRENDTETLIIPGDSAEMATFCDFAYKNSRLRIKISLPLVSLQLRSKHLYEILYNRINSDLLLWEPAARSATVPQQTIDNFLNVGMMDSIYAPATSVRAMAAEYSVTNSSESSGSGEDEEDPNVFYSIYDRKKNRMPERHFEEGTKSCDLCIQVSVTEGLLTMQAPVRDSKNLVIPEQFGEYVIRVDCLSLFTVKGYCGNENLGFVCLEVVDADLYHCGIMPSPSSDPPIRWFESMFPDYLLRTIYSTPKDLTMQKSKRNKEREMISLAIQIKHCPEQRLKRIRVAAGIEMATLRHNPSQPEHTWLTELLDMFDVMDYPVLGYTVSGVVTEMHLHLWDCAIDYRPLYFPYRAVITLGNFMISSNITTTSPGCTLRFVAEDCTFSLAPQVIEVPAKDTLESDYPKIPENLHGDSRDLVCVVDLGLFEISLRLNEKATSFAPKFDMRAALNDVHIRTCADSARALAQLISYIAAKGDLEK</sequence>
<dbReference type="GO" id="GO:0061908">
    <property type="term" value="C:phagophore"/>
    <property type="evidence" value="ECO:0007669"/>
    <property type="project" value="TreeGrafter"/>
</dbReference>
<dbReference type="VEuPathDB" id="VectorBase:PPAPM1_001790"/>
<dbReference type="GO" id="GO:0000422">
    <property type="term" value="P:autophagy of mitochondrion"/>
    <property type="evidence" value="ECO:0007669"/>
    <property type="project" value="TreeGrafter"/>
</dbReference>
<keyword evidence="14" id="KW-1185">Reference proteome</keyword>
<keyword evidence="9" id="KW-0472">Membrane</keyword>
<dbReference type="GO" id="GO:0032266">
    <property type="term" value="F:phosphatidylinositol-3-phosphate binding"/>
    <property type="evidence" value="ECO:0007669"/>
    <property type="project" value="TreeGrafter"/>
</dbReference>
<dbReference type="PANTHER" id="PTHR13190:SF1">
    <property type="entry name" value="AUTOPHAGY-RELATED 2, ISOFORM A"/>
    <property type="match status" value="1"/>
</dbReference>
<dbReference type="EnsemblMetazoa" id="PPAI000875-RA">
    <property type="protein sequence ID" value="PPAI000875-PA"/>
    <property type="gene ID" value="PPAI000875"/>
</dbReference>
<keyword evidence="5" id="KW-0813">Transport</keyword>
<name>A0A1B0D0K3_PHLPP</name>
<feature type="compositionally biased region" description="Low complexity" evidence="12">
    <location>
        <begin position="1"/>
        <end position="13"/>
    </location>
</feature>
<evidence type="ECO:0000256" key="12">
    <source>
        <dbReference type="SAM" id="MobiDB-lite"/>
    </source>
</evidence>
<dbReference type="GO" id="GO:0034045">
    <property type="term" value="C:phagophore assembly site membrane"/>
    <property type="evidence" value="ECO:0007669"/>
    <property type="project" value="UniProtKB-SubCell"/>
</dbReference>
<keyword evidence="7" id="KW-0072">Autophagy</keyword>
<reference evidence="13" key="1">
    <citation type="submission" date="2022-08" db="UniProtKB">
        <authorList>
            <consortium name="EnsemblMetazoa"/>
        </authorList>
    </citation>
    <scope>IDENTIFICATION</scope>
    <source>
        <strain evidence="13">Israel</strain>
    </source>
</reference>
<comment type="similarity">
    <text evidence="3">Belongs to the ATG2 family.</text>
</comment>
<evidence type="ECO:0000256" key="6">
    <source>
        <dbReference type="ARBA" id="ARBA00022824"/>
    </source>
</evidence>
<feature type="region of interest" description="Disordered" evidence="12">
    <location>
        <begin position="1"/>
        <end position="22"/>
    </location>
</feature>
<dbReference type="GO" id="GO:0006869">
    <property type="term" value="P:lipid transport"/>
    <property type="evidence" value="ECO:0007669"/>
    <property type="project" value="UniProtKB-KW"/>
</dbReference>
<evidence type="ECO:0000256" key="3">
    <source>
        <dbReference type="ARBA" id="ARBA00009714"/>
    </source>
</evidence>
<evidence type="ECO:0000256" key="8">
    <source>
        <dbReference type="ARBA" id="ARBA00023055"/>
    </source>
</evidence>
<dbReference type="GO" id="GO:0061709">
    <property type="term" value="P:reticulophagy"/>
    <property type="evidence" value="ECO:0007669"/>
    <property type="project" value="TreeGrafter"/>
</dbReference>
<dbReference type="GO" id="GO:0005789">
    <property type="term" value="C:endoplasmic reticulum membrane"/>
    <property type="evidence" value="ECO:0007669"/>
    <property type="project" value="UniProtKB-SubCell"/>
</dbReference>
<evidence type="ECO:0000256" key="11">
    <source>
        <dbReference type="ARBA" id="ARBA00024615"/>
    </source>
</evidence>
<evidence type="ECO:0000256" key="5">
    <source>
        <dbReference type="ARBA" id="ARBA00022448"/>
    </source>
</evidence>
<dbReference type="EMBL" id="AJVK01021485">
    <property type="status" value="NOT_ANNOTATED_CDS"/>
    <property type="molecule type" value="Genomic_DNA"/>
</dbReference>
<dbReference type="AlphaFoldDB" id="A0A1B0D0K3"/>
<organism evidence="13 14">
    <name type="scientific">Phlebotomus papatasi</name>
    <name type="common">Sandfly</name>
    <dbReference type="NCBI Taxonomy" id="29031"/>
    <lineage>
        <taxon>Eukaryota</taxon>
        <taxon>Metazoa</taxon>
        <taxon>Ecdysozoa</taxon>
        <taxon>Arthropoda</taxon>
        <taxon>Hexapoda</taxon>
        <taxon>Insecta</taxon>
        <taxon>Pterygota</taxon>
        <taxon>Neoptera</taxon>
        <taxon>Endopterygota</taxon>
        <taxon>Diptera</taxon>
        <taxon>Nematocera</taxon>
        <taxon>Psychodoidea</taxon>
        <taxon>Psychodidae</taxon>
        <taxon>Phlebotomus</taxon>
        <taxon>Phlebotomus</taxon>
    </lineage>
</organism>
<comment type="catalytic activity">
    <reaction evidence="11">
        <text>a 1,2-diacyl-sn-glycero-3-phosphoethanolamine(in) = a 1,2-diacyl-sn-glycero-3-phosphoethanolamine(out)</text>
        <dbReference type="Rhea" id="RHEA:38895"/>
        <dbReference type="ChEBI" id="CHEBI:64612"/>
    </reaction>
</comment>
<dbReference type="GO" id="GO:0061723">
    <property type="term" value="P:glycophagy"/>
    <property type="evidence" value="ECO:0007669"/>
    <property type="project" value="TreeGrafter"/>
</dbReference>
<dbReference type="GO" id="GO:0043495">
    <property type="term" value="F:protein-membrane adaptor activity"/>
    <property type="evidence" value="ECO:0007669"/>
    <property type="project" value="TreeGrafter"/>
</dbReference>
<evidence type="ECO:0000256" key="4">
    <source>
        <dbReference type="ARBA" id="ARBA00018070"/>
    </source>
</evidence>